<dbReference type="SUPFAM" id="SSF51395">
    <property type="entry name" value="FMN-linked oxidoreductases"/>
    <property type="match status" value="1"/>
</dbReference>
<proteinExistence type="predicted"/>
<protein>
    <submittedName>
        <fullName evidence="6">Dihydroorotate dehydrogenase-like protein</fullName>
    </submittedName>
</protein>
<keyword evidence="5" id="KW-0665">Pyrimidine biosynthesis</keyword>
<dbReference type="GO" id="GO:0044205">
    <property type="term" value="P:'de novo' UMP biosynthetic process"/>
    <property type="evidence" value="ECO:0007669"/>
    <property type="project" value="UniProtKB-UniPathway"/>
</dbReference>
<dbReference type="InterPro" id="IPR012135">
    <property type="entry name" value="Dihydroorotate_DH_1_2"/>
</dbReference>
<evidence type="ECO:0000256" key="1">
    <source>
        <dbReference type="ARBA" id="ARBA00001917"/>
    </source>
</evidence>
<accession>A0A4Q9KNK8</accession>
<dbReference type="Proteomes" id="UP000291933">
    <property type="component" value="Unassembled WGS sequence"/>
</dbReference>
<evidence type="ECO:0000313" key="7">
    <source>
        <dbReference type="Proteomes" id="UP000291933"/>
    </source>
</evidence>
<gene>
    <name evidence="6" type="ORF">ET996_00290</name>
</gene>
<keyword evidence="7" id="KW-1185">Reference proteome</keyword>
<dbReference type="PANTHER" id="PTHR48109">
    <property type="entry name" value="DIHYDROOROTATE DEHYDROGENASE (QUINONE), MITOCHONDRIAL-RELATED"/>
    <property type="match status" value="1"/>
</dbReference>
<dbReference type="InterPro" id="IPR013785">
    <property type="entry name" value="Aldolase_TIM"/>
</dbReference>
<dbReference type="InterPro" id="IPR050074">
    <property type="entry name" value="DHO_dehydrogenase"/>
</dbReference>
<evidence type="ECO:0000256" key="5">
    <source>
        <dbReference type="ARBA" id="ARBA00022975"/>
    </source>
</evidence>
<evidence type="ECO:0000256" key="3">
    <source>
        <dbReference type="ARBA" id="ARBA00022630"/>
    </source>
</evidence>
<comment type="caution">
    <text evidence="6">The sequence shown here is derived from an EMBL/GenBank/DDBJ whole genome shotgun (WGS) entry which is preliminary data.</text>
</comment>
<organism evidence="6 7">
    <name type="scientific">Propioniciclava tarda</name>
    <dbReference type="NCBI Taxonomy" id="433330"/>
    <lineage>
        <taxon>Bacteria</taxon>
        <taxon>Bacillati</taxon>
        <taxon>Actinomycetota</taxon>
        <taxon>Actinomycetes</taxon>
        <taxon>Propionibacteriales</taxon>
        <taxon>Propionibacteriaceae</taxon>
        <taxon>Propioniciclava</taxon>
    </lineage>
</organism>
<keyword evidence="4" id="KW-0288">FMN</keyword>
<reference evidence="6 7" key="1">
    <citation type="submission" date="2019-01" db="EMBL/GenBank/DDBJ databases">
        <title>Lactibacter flavus gen. nov., sp. nov., a novel bacterium of the family Propionibacteriaceae isolated from raw milk and dairy products.</title>
        <authorList>
            <person name="Huptas C."/>
            <person name="Wenning M."/>
            <person name="Breitenwieser F."/>
            <person name="Doll E."/>
            <person name="Von Neubeck M."/>
            <person name="Busse H.-J."/>
            <person name="Scherer S."/>
        </authorList>
    </citation>
    <scope>NUCLEOTIDE SEQUENCE [LARGE SCALE GENOMIC DNA]</scope>
    <source>
        <strain evidence="6 7">DSM 22130</strain>
    </source>
</reference>
<dbReference type="GO" id="GO:0006207">
    <property type="term" value="P:'de novo' pyrimidine nucleobase biosynthetic process"/>
    <property type="evidence" value="ECO:0007669"/>
    <property type="project" value="TreeGrafter"/>
</dbReference>
<dbReference type="UniPathway" id="UPA00070"/>
<dbReference type="GO" id="GO:0004152">
    <property type="term" value="F:dihydroorotate dehydrogenase activity"/>
    <property type="evidence" value="ECO:0007669"/>
    <property type="project" value="InterPro"/>
</dbReference>
<evidence type="ECO:0000313" key="6">
    <source>
        <dbReference type="EMBL" id="TBT96148.1"/>
    </source>
</evidence>
<dbReference type="NCBIfam" id="NF005741">
    <property type="entry name" value="PRK07565.1"/>
    <property type="match status" value="1"/>
</dbReference>
<dbReference type="RefSeq" id="WP_131170561.1">
    <property type="nucleotide sequence ID" value="NZ_FXTL01000001.1"/>
</dbReference>
<evidence type="ECO:0000256" key="2">
    <source>
        <dbReference type="ARBA" id="ARBA00004725"/>
    </source>
</evidence>
<sequence>MVNAPDLSTTYLGIKLDSPVIASSGPLTREVESMLQLEAAGAAAVVLPSLFQEEAEAEEMQAYELSELADGFAEFASAPLPEIDLAKIGPGRHIKLMKDAKDALKIPVFASLNGTNLGGWSRYAAEYQDAGADAMELNLYSVNASPTETSAQIEERYLAVIEAVRKAITIPLAIKVSQHFSSFGNFAARARAAGADGFVLFSGVYGTDINLDTLKLTPAVPLTDSTRIRLPMRWIGILDAQLPKVGLAASSGVHTWQDVLKLLLVGADVACTTSAVLRSGPQAITAMLDGLRTWMTEHEYESVIQLRGSMNLSAVGDPGAYERDVYIKTVTSTPVIL</sequence>
<dbReference type="AlphaFoldDB" id="A0A4Q9KNK8"/>
<keyword evidence="3" id="KW-0285">Flavoprotein</keyword>
<evidence type="ECO:0000256" key="4">
    <source>
        <dbReference type="ARBA" id="ARBA00022643"/>
    </source>
</evidence>
<dbReference type="PIRSF" id="PIRSF000164">
    <property type="entry name" value="DHO_oxidase"/>
    <property type="match status" value="1"/>
</dbReference>
<name>A0A4Q9KNK8_PROTD</name>
<dbReference type="EMBL" id="SDMR01000001">
    <property type="protein sequence ID" value="TBT96148.1"/>
    <property type="molecule type" value="Genomic_DNA"/>
</dbReference>
<dbReference type="GO" id="GO:0005737">
    <property type="term" value="C:cytoplasm"/>
    <property type="evidence" value="ECO:0007669"/>
    <property type="project" value="TreeGrafter"/>
</dbReference>
<dbReference type="PANTHER" id="PTHR48109:SF3">
    <property type="entry name" value="SLL0744 PROTEIN"/>
    <property type="match status" value="1"/>
</dbReference>
<comment type="pathway">
    <text evidence="2">Pyrimidine metabolism; UMP biosynthesis via de novo pathway.</text>
</comment>
<dbReference type="Gene3D" id="3.20.20.70">
    <property type="entry name" value="Aldolase class I"/>
    <property type="match status" value="1"/>
</dbReference>
<comment type="cofactor">
    <cofactor evidence="1">
        <name>FMN</name>
        <dbReference type="ChEBI" id="CHEBI:58210"/>
    </cofactor>
</comment>
<dbReference type="OrthoDB" id="9794954at2"/>